<evidence type="ECO:0000313" key="3">
    <source>
        <dbReference type="Proteomes" id="UP000255224"/>
    </source>
</evidence>
<protein>
    <submittedName>
        <fullName evidence="2">Uncharacterized protein</fullName>
    </submittedName>
</protein>
<dbReference type="EMBL" id="UFVQ01000003">
    <property type="protein sequence ID" value="STD01120.1"/>
    <property type="molecule type" value="Genomic_DNA"/>
</dbReference>
<name>A0A376E4D8_CHRCU</name>
<dbReference type="Proteomes" id="UP000255224">
    <property type="component" value="Unassembled WGS sequence"/>
</dbReference>
<gene>
    <name evidence="2" type="ORF">NCTC13533_03062</name>
</gene>
<accession>A0A376E4D8</accession>
<dbReference type="RefSeq" id="WP_128124907.1">
    <property type="nucleotide sequence ID" value="NZ_UFVQ01000003.1"/>
</dbReference>
<sequence length="191" mass="20084">MMKKKLLLTGFFITFSLVVKSQVGINTANPQGIFSVDGLKNNPSTGTPTITQAKDDLVMTSNGNLGLGLTAPGTTLDVNGAITNRETALIVAGNTVTIPSNVSLIRLTGAATAAVAITAPAAPNAGQRLIVYNNTTGDSVLPWTGLLFLMVRRWNLFSVIHTGGLLMGGARAGPHRLIFIMQTVPLRETEQ</sequence>
<organism evidence="2 3">
    <name type="scientific">Chryseobacterium carnipullorum</name>
    <dbReference type="NCBI Taxonomy" id="1124835"/>
    <lineage>
        <taxon>Bacteria</taxon>
        <taxon>Pseudomonadati</taxon>
        <taxon>Bacteroidota</taxon>
        <taxon>Flavobacteriia</taxon>
        <taxon>Flavobacteriales</taxon>
        <taxon>Weeksellaceae</taxon>
        <taxon>Chryseobacterium group</taxon>
        <taxon>Chryseobacterium</taxon>
    </lineage>
</organism>
<evidence type="ECO:0000313" key="2">
    <source>
        <dbReference type="EMBL" id="STD01120.1"/>
    </source>
</evidence>
<feature type="signal peptide" evidence="1">
    <location>
        <begin position="1"/>
        <end position="21"/>
    </location>
</feature>
<evidence type="ECO:0000256" key="1">
    <source>
        <dbReference type="SAM" id="SignalP"/>
    </source>
</evidence>
<reference evidence="2 3" key="1">
    <citation type="submission" date="2018-06" db="EMBL/GenBank/DDBJ databases">
        <authorList>
            <consortium name="Pathogen Informatics"/>
            <person name="Doyle S."/>
        </authorList>
    </citation>
    <scope>NUCLEOTIDE SEQUENCE [LARGE SCALE GENOMIC DNA]</scope>
    <source>
        <strain evidence="2 3">NCTC13533</strain>
    </source>
</reference>
<keyword evidence="1" id="KW-0732">Signal</keyword>
<proteinExistence type="predicted"/>
<dbReference type="AlphaFoldDB" id="A0A376E4D8"/>
<feature type="chain" id="PRO_5016713651" evidence="1">
    <location>
        <begin position="22"/>
        <end position="191"/>
    </location>
</feature>